<feature type="region of interest" description="Disordered" evidence="5">
    <location>
        <begin position="1"/>
        <end position="20"/>
    </location>
</feature>
<dbReference type="CDD" id="cd02201">
    <property type="entry name" value="FtsZ_type1"/>
    <property type="match status" value="1"/>
</dbReference>
<feature type="domain" description="Tubulin/FtsZ 2-layer sandwich" evidence="7">
    <location>
        <begin position="288"/>
        <end position="405"/>
    </location>
</feature>
<dbReference type="PRINTS" id="PR00423">
    <property type="entry name" value="CELLDVISFTSZ"/>
</dbReference>
<keyword evidence="4" id="KW-0132">Cell division</keyword>
<protein>
    <recommendedName>
        <fullName evidence="4">Cell division protein FtsZ</fullName>
    </recommendedName>
</protein>
<dbReference type="STRING" id="1802214.A2908_02490"/>
<name>A0A1G2IBD4_9BACT</name>
<dbReference type="InterPro" id="IPR045061">
    <property type="entry name" value="FtsZ/CetZ"/>
</dbReference>
<dbReference type="GO" id="GO:0048285">
    <property type="term" value="P:organelle fission"/>
    <property type="evidence" value="ECO:0007669"/>
    <property type="project" value="TreeGrafter"/>
</dbReference>
<comment type="caution">
    <text evidence="4">Lacks conserved residue(s) required for the propagation of feature annotation.</text>
</comment>
<evidence type="ECO:0000256" key="3">
    <source>
        <dbReference type="ARBA" id="ARBA00023134"/>
    </source>
</evidence>
<evidence type="ECO:0000256" key="4">
    <source>
        <dbReference type="HAMAP-Rule" id="MF_00909"/>
    </source>
</evidence>
<evidence type="ECO:0000259" key="6">
    <source>
        <dbReference type="SMART" id="SM00864"/>
    </source>
</evidence>
<organism evidence="8 9">
    <name type="scientific">Candidatus Staskawiczbacteria bacterium RIFCSPLOWO2_01_FULL_38_12b</name>
    <dbReference type="NCBI Taxonomy" id="1802214"/>
    <lineage>
        <taxon>Bacteria</taxon>
        <taxon>Candidatus Staskawicziibacteriota</taxon>
    </lineage>
</organism>
<dbReference type="Pfam" id="PF00091">
    <property type="entry name" value="Tubulin"/>
    <property type="match status" value="1"/>
</dbReference>
<dbReference type="GO" id="GO:0032153">
    <property type="term" value="C:cell division site"/>
    <property type="evidence" value="ECO:0007669"/>
    <property type="project" value="UniProtKB-UniRule"/>
</dbReference>
<dbReference type="InterPro" id="IPR000158">
    <property type="entry name" value="Cell_div_FtsZ"/>
</dbReference>
<comment type="subunit">
    <text evidence="4">Homodimer. Polymerizes to form a dynamic ring structure in a strictly GTP-dependent manner. Interacts directly with several other division proteins.</text>
</comment>
<dbReference type="Gene3D" id="3.40.50.1440">
    <property type="entry name" value="Tubulin/FtsZ, GTPase domain"/>
    <property type="match status" value="1"/>
</dbReference>
<proteinExistence type="inferred from homology"/>
<dbReference type="GO" id="GO:0000917">
    <property type="term" value="P:division septum assembly"/>
    <property type="evidence" value="ECO:0007669"/>
    <property type="project" value="UniProtKB-KW"/>
</dbReference>
<sequence>MAKKKKVIKKNPKKKTAKMPRKVLIKKKIANKKFKKNTKKFALKKPKKIRLKKIVLKKRVLTKKKIIKAKSSTLPSVGQSQQNGNFIAKSFFKAKIKVIGIGGGGGSIVSEIGRSLNKATFVVADTDMRSFKKRAGVKHFLFGQNLTHGLGTGVNPDLGKEAAMAEKERIARFFDDQDIIIFIASLGGGLGSGATQVFVDAAKDFDGITLGIFTLPFKFEGKNKYAIAQKSLKELRKSLNVSITIPNERIFKIIDANTAITDAFSMVNKSLIESLESLIDLIYSPGIINIDFADLKVILKGKGNFAFLNTAEAQGKTRAEDVSSKILHNSLYQNNNFITQKILFNIEGGANLSMFEVDKISKAISLVNPDAKIIFGISKNPKYKNKIKTTLLMTGQSLEDVRAGKKAKEARVVVLENIKKAAVKTKKSDKKNSKRPSPSPQKSPEYEKIPFDNVMSPAFQEQFSRLSIVEGQAKPKKAIRRTALDIKKAEEVEQNKQSLQEKEWEIPAFMRLKK</sequence>
<evidence type="ECO:0000256" key="5">
    <source>
        <dbReference type="SAM" id="MobiDB-lite"/>
    </source>
</evidence>
<dbReference type="GO" id="GO:0051258">
    <property type="term" value="P:protein polymerization"/>
    <property type="evidence" value="ECO:0007669"/>
    <property type="project" value="UniProtKB-UniRule"/>
</dbReference>
<keyword evidence="4" id="KW-0963">Cytoplasm</keyword>
<reference evidence="8 9" key="1">
    <citation type="journal article" date="2016" name="Nat. Commun.">
        <title>Thousands of microbial genomes shed light on interconnected biogeochemical processes in an aquifer system.</title>
        <authorList>
            <person name="Anantharaman K."/>
            <person name="Brown C.T."/>
            <person name="Hug L.A."/>
            <person name="Sharon I."/>
            <person name="Castelle C.J."/>
            <person name="Probst A.J."/>
            <person name="Thomas B.C."/>
            <person name="Singh A."/>
            <person name="Wilkins M.J."/>
            <person name="Karaoz U."/>
            <person name="Brodie E.L."/>
            <person name="Williams K.H."/>
            <person name="Hubbard S.S."/>
            <person name="Banfield J.F."/>
        </authorList>
    </citation>
    <scope>NUCLEOTIDE SEQUENCE [LARGE SCALE GENOMIC DNA]</scope>
</reference>
<dbReference type="PANTHER" id="PTHR30314">
    <property type="entry name" value="CELL DIVISION PROTEIN FTSZ-RELATED"/>
    <property type="match status" value="1"/>
</dbReference>
<keyword evidence="2 4" id="KW-0547">Nucleotide-binding</keyword>
<keyword evidence="4" id="KW-0717">Septation</keyword>
<dbReference type="GO" id="GO:0005737">
    <property type="term" value="C:cytoplasm"/>
    <property type="evidence" value="ECO:0007669"/>
    <property type="project" value="UniProtKB-SubCell"/>
</dbReference>
<dbReference type="AlphaFoldDB" id="A0A1G2IBD4"/>
<dbReference type="SUPFAM" id="SSF55307">
    <property type="entry name" value="Tubulin C-terminal domain-like"/>
    <property type="match status" value="1"/>
</dbReference>
<dbReference type="GO" id="GO:0005525">
    <property type="term" value="F:GTP binding"/>
    <property type="evidence" value="ECO:0007669"/>
    <property type="project" value="UniProtKB-UniRule"/>
</dbReference>
<feature type="compositionally biased region" description="Basic residues" evidence="5">
    <location>
        <begin position="424"/>
        <end position="434"/>
    </location>
</feature>
<dbReference type="GO" id="GO:0043093">
    <property type="term" value="P:FtsZ-dependent cytokinesis"/>
    <property type="evidence" value="ECO:0007669"/>
    <property type="project" value="UniProtKB-UniRule"/>
</dbReference>
<evidence type="ECO:0000313" key="8">
    <source>
        <dbReference type="EMBL" id="OGZ71927.1"/>
    </source>
</evidence>
<evidence type="ECO:0000256" key="2">
    <source>
        <dbReference type="ARBA" id="ARBA00022741"/>
    </source>
</evidence>
<comment type="function">
    <text evidence="4">Essential cell division protein that forms a contractile ring structure (Z ring) at the future cell division site. The regulation of the ring assembly controls the timing and the location of cell division. One of the functions of the FtsZ ring is to recruit other cell division proteins to the septum to produce a new cell wall between the dividing cells. Binds GTP and shows GTPase activity.</text>
</comment>
<evidence type="ECO:0000259" key="7">
    <source>
        <dbReference type="SMART" id="SM00865"/>
    </source>
</evidence>
<dbReference type="InterPro" id="IPR008280">
    <property type="entry name" value="Tub_FtsZ_C"/>
</dbReference>
<feature type="domain" description="Tubulin/FtsZ GTPase" evidence="6">
    <location>
        <begin position="95"/>
        <end position="286"/>
    </location>
</feature>
<dbReference type="EMBL" id="MHPA01000032">
    <property type="protein sequence ID" value="OGZ71927.1"/>
    <property type="molecule type" value="Genomic_DNA"/>
</dbReference>
<dbReference type="GO" id="GO:0003924">
    <property type="term" value="F:GTPase activity"/>
    <property type="evidence" value="ECO:0007669"/>
    <property type="project" value="UniProtKB-UniRule"/>
</dbReference>
<gene>
    <name evidence="4" type="primary">ftsZ</name>
    <name evidence="8" type="ORF">A2908_02490</name>
</gene>
<evidence type="ECO:0000313" key="9">
    <source>
        <dbReference type="Proteomes" id="UP000176774"/>
    </source>
</evidence>
<dbReference type="InterPro" id="IPR003008">
    <property type="entry name" value="Tubulin_FtsZ_GTPase"/>
</dbReference>
<comment type="similarity">
    <text evidence="1 4">Belongs to the FtsZ family.</text>
</comment>
<feature type="binding site" evidence="4">
    <location>
        <position position="224"/>
    </location>
    <ligand>
        <name>GTP</name>
        <dbReference type="ChEBI" id="CHEBI:37565"/>
    </ligand>
</feature>
<accession>A0A1G2IBD4</accession>
<feature type="region of interest" description="Disordered" evidence="5">
    <location>
        <begin position="424"/>
        <end position="448"/>
    </location>
</feature>
<keyword evidence="4" id="KW-0131">Cell cycle</keyword>
<dbReference type="SMART" id="SM00865">
    <property type="entry name" value="Tubulin_C"/>
    <property type="match status" value="1"/>
</dbReference>
<evidence type="ECO:0000256" key="1">
    <source>
        <dbReference type="ARBA" id="ARBA00009690"/>
    </source>
</evidence>
<dbReference type="SMART" id="SM00864">
    <property type="entry name" value="Tubulin"/>
    <property type="match status" value="1"/>
</dbReference>
<dbReference type="InterPro" id="IPR024757">
    <property type="entry name" value="FtsZ_C"/>
</dbReference>
<comment type="subcellular location">
    <subcellularLocation>
        <location evidence="4">Cytoplasm</location>
    </subcellularLocation>
    <text evidence="4">Assembles at midcell at the inner surface of the cytoplasmic membrane.</text>
</comment>
<feature type="binding site" evidence="4">
    <location>
        <position position="268"/>
    </location>
    <ligand>
        <name>GTP</name>
        <dbReference type="ChEBI" id="CHEBI:37565"/>
    </ligand>
</feature>
<comment type="caution">
    <text evidence="8">The sequence shown here is derived from an EMBL/GenBank/DDBJ whole genome shotgun (WGS) entry which is preliminary data.</text>
</comment>
<dbReference type="InterPro" id="IPR018316">
    <property type="entry name" value="Tubulin/FtsZ_2-layer-sand-dom"/>
</dbReference>
<dbReference type="InterPro" id="IPR036525">
    <property type="entry name" value="Tubulin/FtsZ_GTPase_sf"/>
</dbReference>
<dbReference type="Proteomes" id="UP000176774">
    <property type="component" value="Unassembled WGS sequence"/>
</dbReference>
<dbReference type="Pfam" id="PF12327">
    <property type="entry name" value="FtsZ_C"/>
    <property type="match status" value="1"/>
</dbReference>
<keyword evidence="3 4" id="KW-0342">GTP-binding</keyword>
<dbReference type="HAMAP" id="MF_00909">
    <property type="entry name" value="FtsZ"/>
    <property type="match status" value="1"/>
</dbReference>
<dbReference type="SUPFAM" id="SSF52490">
    <property type="entry name" value="Tubulin nucleotide-binding domain-like"/>
    <property type="match status" value="1"/>
</dbReference>
<feature type="binding site" evidence="4">
    <location>
        <position position="220"/>
    </location>
    <ligand>
        <name>GTP</name>
        <dbReference type="ChEBI" id="CHEBI:37565"/>
    </ligand>
</feature>
<dbReference type="PANTHER" id="PTHR30314:SF3">
    <property type="entry name" value="MITOCHONDRIAL DIVISION PROTEIN FSZA"/>
    <property type="match status" value="1"/>
</dbReference>